<dbReference type="PANTHER" id="PTHR23301:SF0">
    <property type="entry name" value="CHITIN-BINDING TYPE-2 DOMAIN-CONTAINING PROTEIN-RELATED"/>
    <property type="match status" value="1"/>
</dbReference>
<evidence type="ECO:0000256" key="4">
    <source>
        <dbReference type="ARBA" id="ARBA00023157"/>
    </source>
</evidence>
<dbReference type="SMART" id="SM00494">
    <property type="entry name" value="ChtBD2"/>
    <property type="match status" value="3"/>
</dbReference>
<proteinExistence type="predicted"/>
<feature type="domain" description="Chitin-binding type-2" evidence="7">
    <location>
        <begin position="184"/>
        <end position="242"/>
    </location>
</feature>
<dbReference type="Gene3D" id="2.170.140.10">
    <property type="entry name" value="Chitin binding domain"/>
    <property type="match status" value="3"/>
</dbReference>
<evidence type="ECO:0000256" key="3">
    <source>
        <dbReference type="ARBA" id="ARBA00022737"/>
    </source>
</evidence>
<dbReference type="InterPro" id="IPR002557">
    <property type="entry name" value="Chitin-bd_dom"/>
</dbReference>
<name>A0A9W2ZXI4_BIOGL</name>
<dbReference type="PROSITE" id="PS50940">
    <property type="entry name" value="CHIT_BIND_II"/>
    <property type="match status" value="3"/>
</dbReference>
<keyword evidence="1" id="KW-0147">Chitin-binding</keyword>
<evidence type="ECO:0000313" key="9">
    <source>
        <dbReference type="RefSeq" id="XP_055879674.1"/>
    </source>
</evidence>
<feature type="chain" id="PRO_5040945056" evidence="6">
    <location>
        <begin position="34"/>
        <end position="250"/>
    </location>
</feature>
<dbReference type="Proteomes" id="UP001165740">
    <property type="component" value="Chromosome 3"/>
</dbReference>
<keyword evidence="3" id="KW-0677">Repeat</keyword>
<gene>
    <name evidence="9" type="primary">LOC106079438</name>
</gene>
<keyword evidence="5" id="KW-0325">Glycoprotein</keyword>
<accession>A0A9W2ZXI4</accession>
<dbReference type="InterPro" id="IPR051940">
    <property type="entry name" value="Chitin_bind-dev_reg"/>
</dbReference>
<dbReference type="OrthoDB" id="6055718at2759"/>
<evidence type="ECO:0000256" key="5">
    <source>
        <dbReference type="ARBA" id="ARBA00023180"/>
    </source>
</evidence>
<evidence type="ECO:0000256" key="6">
    <source>
        <dbReference type="SAM" id="SignalP"/>
    </source>
</evidence>
<feature type="domain" description="Chitin-binding type-2" evidence="7">
    <location>
        <begin position="34"/>
        <end position="94"/>
    </location>
</feature>
<dbReference type="GO" id="GO:0008061">
    <property type="term" value="F:chitin binding"/>
    <property type="evidence" value="ECO:0007669"/>
    <property type="project" value="UniProtKB-KW"/>
</dbReference>
<evidence type="ECO:0000256" key="2">
    <source>
        <dbReference type="ARBA" id="ARBA00022729"/>
    </source>
</evidence>
<feature type="domain" description="Chitin-binding type-2" evidence="7">
    <location>
        <begin position="109"/>
        <end position="169"/>
    </location>
</feature>
<sequence>MKLGQRDKMARSFQHQAVFFLLLSAVLVNFAVSQEYCRINNWKDAVHPHPVYCDRFVKCYNFQTTITSCPAGTLFDAVSRTCMNAASGTIHCNDAGTTATPVTVPPMSQDYCQTNNWRDDAHPHPMYCDRFVKCDNFQTTIVLCPAGTLFDVVSRTCMNSASSTTHCNDAGTTATPVTVPPIASNICATYQLLNGNYPDPSNCQGYVECSNGVTIHGKCPNGMAFNVASNGCTEVHSVNCIDNANFHFIV</sequence>
<feature type="signal peptide" evidence="6">
    <location>
        <begin position="1"/>
        <end position="33"/>
    </location>
</feature>
<keyword evidence="4" id="KW-1015">Disulfide bond</keyword>
<dbReference type="AlphaFoldDB" id="A0A9W2ZXI4"/>
<keyword evidence="8" id="KW-1185">Reference proteome</keyword>
<organism evidence="8 9">
    <name type="scientific">Biomphalaria glabrata</name>
    <name type="common">Bloodfluke planorb</name>
    <name type="synonym">Freshwater snail</name>
    <dbReference type="NCBI Taxonomy" id="6526"/>
    <lineage>
        <taxon>Eukaryota</taxon>
        <taxon>Metazoa</taxon>
        <taxon>Spiralia</taxon>
        <taxon>Lophotrochozoa</taxon>
        <taxon>Mollusca</taxon>
        <taxon>Gastropoda</taxon>
        <taxon>Heterobranchia</taxon>
        <taxon>Euthyneura</taxon>
        <taxon>Panpulmonata</taxon>
        <taxon>Hygrophila</taxon>
        <taxon>Lymnaeoidea</taxon>
        <taxon>Planorbidae</taxon>
        <taxon>Biomphalaria</taxon>
    </lineage>
</organism>
<keyword evidence="2 6" id="KW-0732">Signal</keyword>
<dbReference type="GeneID" id="106079438"/>
<dbReference type="InterPro" id="IPR036508">
    <property type="entry name" value="Chitin-bd_dom_sf"/>
</dbReference>
<protein>
    <submittedName>
        <fullName evidence="9">Probable endochitinase</fullName>
    </submittedName>
</protein>
<dbReference type="Pfam" id="PF01607">
    <property type="entry name" value="CBM_14"/>
    <property type="match status" value="3"/>
</dbReference>
<evidence type="ECO:0000259" key="7">
    <source>
        <dbReference type="PROSITE" id="PS50940"/>
    </source>
</evidence>
<dbReference type="OMA" id="FAHETSC"/>
<dbReference type="SUPFAM" id="SSF57625">
    <property type="entry name" value="Invertebrate chitin-binding proteins"/>
    <property type="match status" value="3"/>
</dbReference>
<dbReference type="RefSeq" id="XP_055879674.1">
    <property type="nucleotide sequence ID" value="XM_056023699.1"/>
</dbReference>
<dbReference type="GO" id="GO:0005576">
    <property type="term" value="C:extracellular region"/>
    <property type="evidence" value="ECO:0007669"/>
    <property type="project" value="InterPro"/>
</dbReference>
<reference evidence="9" key="1">
    <citation type="submission" date="2025-08" db="UniProtKB">
        <authorList>
            <consortium name="RefSeq"/>
        </authorList>
    </citation>
    <scope>IDENTIFICATION</scope>
</reference>
<evidence type="ECO:0000313" key="8">
    <source>
        <dbReference type="Proteomes" id="UP001165740"/>
    </source>
</evidence>
<evidence type="ECO:0000256" key="1">
    <source>
        <dbReference type="ARBA" id="ARBA00022669"/>
    </source>
</evidence>
<dbReference type="PANTHER" id="PTHR23301">
    <property type="entry name" value="CHITIN BINDING PERITROPHIN-A"/>
    <property type="match status" value="1"/>
</dbReference>